<evidence type="ECO:0000256" key="3">
    <source>
        <dbReference type="ARBA" id="ARBA00023125"/>
    </source>
</evidence>
<feature type="compositionally biased region" description="Basic and acidic residues" evidence="8">
    <location>
        <begin position="61"/>
        <end position="84"/>
    </location>
</feature>
<evidence type="ECO:0000256" key="7">
    <source>
        <dbReference type="RuleBase" id="RU000682"/>
    </source>
</evidence>
<dbReference type="PROSITE" id="PS50071">
    <property type="entry name" value="HOMEOBOX_2"/>
    <property type="match status" value="1"/>
</dbReference>
<evidence type="ECO:0000256" key="8">
    <source>
        <dbReference type="SAM" id="MobiDB-lite"/>
    </source>
</evidence>
<organism evidence="12">
    <name type="scientific">Haemonchus placei</name>
    <name type="common">Barber's pole worm</name>
    <dbReference type="NCBI Taxonomy" id="6290"/>
    <lineage>
        <taxon>Eukaryota</taxon>
        <taxon>Metazoa</taxon>
        <taxon>Ecdysozoa</taxon>
        <taxon>Nematoda</taxon>
        <taxon>Chromadorea</taxon>
        <taxon>Rhabditida</taxon>
        <taxon>Rhabditina</taxon>
        <taxon>Rhabditomorpha</taxon>
        <taxon>Strongyloidea</taxon>
        <taxon>Trichostrongylidae</taxon>
        <taxon>Haemonchus</taxon>
    </lineage>
</organism>
<dbReference type="GO" id="GO:0030154">
    <property type="term" value="P:cell differentiation"/>
    <property type="evidence" value="ECO:0007669"/>
    <property type="project" value="TreeGrafter"/>
</dbReference>
<dbReference type="SUPFAM" id="SSF46689">
    <property type="entry name" value="Homeodomain-like"/>
    <property type="match status" value="1"/>
</dbReference>
<dbReference type="PANTHER" id="PTHR24340:SF41">
    <property type="entry name" value="MUSCLE-SPECIFIC HOMEOBOX PROTEIN TINMAN-RELATED"/>
    <property type="match status" value="1"/>
</dbReference>
<dbReference type="PRINTS" id="PR00031">
    <property type="entry name" value="HTHREPRESSR"/>
</dbReference>
<reference evidence="10 11" key="2">
    <citation type="submission" date="2018-11" db="EMBL/GenBank/DDBJ databases">
        <authorList>
            <consortium name="Pathogen Informatics"/>
        </authorList>
    </citation>
    <scope>NUCLEOTIDE SEQUENCE [LARGE SCALE GENOMIC DNA]</scope>
    <source>
        <strain evidence="10 11">MHpl1</strain>
    </source>
</reference>
<dbReference type="FunFam" id="1.10.10.60:FF:000678">
    <property type="entry name" value="C. Elegans Homeobox"/>
    <property type="match status" value="1"/>
</dbReference>
<accession>A0A0N4XAA7</accession>
<dbReference type="AlphaFoldDB" id="A0A0N4XAA7"/>
<sequence length="154" mass="17715">MSRRKRRVLFTQQQVNELERQFRHKKYLSAQDRELLAKNIGLSPTQVKIWFQNQRYKHKRQDKERAMSKGGGRENSESPGSHEDSDGEQTAESIKSEKIDVEEKPSAFPSPAVNDTSCLPDINNPIYQQVCEDTPVNSELPYQPPPSGKPSYRL</sequence>
<proteinExistence type="predicted"/>
<keyword evidence="2" id="KW-0217">Developmental protein</keyword>
<feature type="compositionally biased region" description="Basic and acidic residues" evidence="8">
    <location>
        <begin position="94"/>
        <end position="105"/>
    </location>
</feature>
<dbReference type="WBParaSite" id="HPLM_0002130201-mRNA-1">
    <property type="protein sequence ID" value="HPLM_0002130201-mRNA-1"/>
    <property type="gene ID" value="HPLM_0002130201"/>
</dbReference>
<dbReference type="EMBL" id="UZAF01023216">
    <property type="protein sequence ID" value="VDO89000.1"/>
    <property type="molecule type" value="Genomic_DNA"/>
</dbReference>
<dbReference type="GO" id="GO:0005634">
    <property type="term" value="C:nucleus"/>
    <property type="evidence" value="ECO:0007669"/>
    <property type="project" value="UniProtKB-SubCell"/>
</dbReference>
<comment type="subcellular location">
    <subcellularLocation>
        <location evidence="1 6 7">Nucleus</location>
    </subcellularLocation>
</comment>
<dbReference type="InterPro" id="IPR017970">
    <property type="entry name" value="Homeobox_CS"/>
</dbReference>
<evidence type="ECO:0000256" key="6">
    <source>
        <dbReference type="PROSITE-ProRule" id="PRU00108"/>
    </source>
</evidence>
<dbReference type="InterPro" id="IPR000047">
    <property type="entry name" value="HTH_motif"/>
</dbReference>
<feature type="DNA-binding region" description="Homeobox" evidence="6">
    <location>
        <begin position="3"/>
        <end position="62"/>
    </location>
</feature>
<evidence type="ECO:0000256" key="4">
    <source>
        <dbReference type="ARBA" id="ARBA00023155"/>
    </source>
</evidence>
<evidence type="ECO:0000259" key="9">
    <source>
        <dbReference type="PROSITE" id="PS50071"/>
    </source>
</evidence>
<evidence type="ECO:0000256" key="5">
    <source>
        <dbReference type="ARBA" id="ARBA00023242"/>
    </source>
</evidence>
<evidence type="ECO:0000256" key="1">
    <source>
        <dbReference type="ARBA" id="ARBA00004123"/>
    </source>
</evidence>
<keyword evidence="3 6" id="KW-0238">DNA-binding</keyword>
<evidence type="ECO:0000256" key="2">
    <source>
        <dbReference type="ARBA" id="ARBA00022473"/>
    </source>
</evidence>
<dbReference type="InterPro" id="IPR001356">
    <property type="entry name" value="HD"/>
</dbReference>
<keyword evidence="11" id="KW-1185">Reference proteome</keyword>
<dbReference type="Gene3D" id="1.10.10.60">
    <property type="entry name" value="Homeodomain-like"/>
    <property type="match status" value="1"/>
</dbReference>
<evidence type="ECO:0000313" key="10">
    <source>
        <dbReference type="EMBL" id="VDO89000.1"/>
    </source>
</evidence>
<dbReference type="OrthoDB" id="3137333at2759"/>
<keyword evidence="5 6" id="KW-0539">Nucleus</keyword>
<dbReference type="GO" id="GO:0000978">
    <property type="term" value="F:RNA polymerase II cis-regulatory region sequence-specific DNA binding"/>
    <property type="evidence" value="ECO:0007669"/>
    <property type="project" value="TreeGrafter"/>
</dbReference>
<dbReference type="CDD" id="cd00086">
    <property type="entry name" value="homeodomain"/>
    <property type="match status" value="1"/>
</dbReference>
<evidence type="ECO:0000313" key="11">
    <source>
        <dbReference type="Proteomes" id="UP000268014"/>
    </source>
</evidence>
<dbReference type="Proteomes" id="UP000268014">
    <property type="component" value="Unassembled WGS sequence"/>
</dbReference>
<evidence type="ECO:0000313" key="12">
    <source>
        <dbReference type="WBParaSite" id="HPLM_0002130201-mRNA-1"/>
    </source>
</evidence>
<dbReference type="OMA" id="CEDTPVN"/>
<gene>
    <name evidence="10" type="ORF">HPLM_LOCUS21291</name>
</gene>
<dbReference type="GO" id="GO:0000981">
    <property type="term" value="F:DNA-binding transcription factor activity, RNA polymerase II-specific"/>
    <property type="evidence" value="ECO:0007669"/>
    <property type="project" value="InterPro"/>
</dbReference>
<dbReference type="PROSITE" id="PS00027">
    <property type="entry name" value="HOMEOBOX_1"/>
    <property type="match status" value="1"/>
</dbReference>
<feature type="domain" description="Homeobox" evidence="9">
    <location>
        <begin position="1"/>
        <end position="61"/>
    </location>
</feature>
<dbReference type="InterPro" id="IPR050394">
    <property type="entry name" value="Homeobox_NK-like"/>
</dbReference>
<keyword evidence="4 6" id="KW-0371">Homeobox</keyword>
<reference evidence="12" key="1">
    <citation type="submission" date="2017-02" db="UniProtKB">
        <authorList>
            <consortium name="WormBaseParasite"/>
        </authorList>
    </citation>
    <scope>IDENTIFICATION</scope>
</reference>
<dbReference type="SMART" id="SM00389">
    <property type="entry name" value="HOX"/>
    <property type="match status" value="1"/>
</dbReference>
<dbReference type="InterPro" id="IPR009057">
    <property type="entry name" value="Homeodomain-like_sf"/>
</dbReference>
<dbReference type="PANTHER" id="PTHR24340">
    <property type="entry name" value="HOMEOBOX PROTEIN NKX"/>
    <property type="match status" value="1"/>
</dbReference>
<dbReference type="Pfam" id="PF00046">
    <property type="entry name" value="Homeodomain"/>
    <property type="match status" value="1"/>
</dbReference>
<protein>
    <submittedName>
        <fullName evidence="12">Homeobox domain-containing protein</fullName>
    </submittedName>
</protein>
<name>A0A0N4XAA7_HAEPC</name>
<feature type="region of interest" description="Disordered" evidence="8">
    <location>
        <begin position="53"/>
        <end position="154"/>
    </location>
</feature>
<dbReference type="STRING" id="6290.A0A0N4XAA7"/>